<evidence type="ECO:0000256" key="1">
    <source>
        <dbReference type="PROSITE-ProRule" id="PRU00023"/>
    </source>
</evidence>
<dbReference type="PROSITE" id="PS50297">
    <property type="entry name" value="ANK_REP_REGION"/>
    <property type="match status" value="2"/>
</dbReference>
<dbReference type="AlphaFoldDB" id="A0A162BDZ9"/>
<dbReference type="PANTHER" id="PTHR24133:SF40">
    <property type="entry name" value="ANKYRIN REPEAT DOMAIN 44"/>
    <property type="match status" value="1"/>
</dbReference>
<protein>
    <submittedName>
        <fullName evidence="3">Ankyrin repeat domain-containing protein</fullName>
    </submittedName>
</protein>
<feature type="region of interest" description="Disordered" evidence="2">
    <location>
        <begin position="209"/>
        <end position="231"/>
    </location>
</feature>
<sequence>MDPLSFGASVIAIATLATQTCSALSDLRALCESLPGRLHAVNNEVADLNLVLLQVSLLIKSRAFLPETQFSAIPHLLHQANKKLLEIKDIVCQLTVACRASRMSIFRAHAWRKEQSRLQTLQEDIRTVKANLNVMLGASNSQDMTKIRLDIEAISAVTFESSQQQIALQSNFLNGLAAVDQRIARVEEMLLTQSHQVQASQFTQVGSSYHMSTPRTQLPPSSEKNTPLAAPSSEGIGIRVAPFSVTCRSGCPCSCHSHQKATSPTLVNRVFGQLFVGYAGLPYFSPRCNMHACSKSRVRQVSLEYWFPFTSLSSAIVRLQVGYQPNVGTMLHLDTLRRVPDTAQCVSFALNGNIDGLKYLFSKGLASPRDVSASRGYSILRWALYGKQYDTCKFLIHAGADANYRPISASDNSPRNKACHFLLEGGLSETAVGALRIIAKNGYLEDFIDEARFTKTHRIVLGLSMLSLEDEITRSPHDINAIDAMGRTALAWAAARGDTRAIVTLLSHGADPNIVDVQLSGPLSNAASQGHTVAVRLLLEAGAQPDLRHPSGERKGSPLNCATRNATDILLLKSLLDFGADVDASGNDGKTGLIHAARIDNAGFAMLLLEYGANINSVSTDGSTPLTTAIIYNSHNVLRLFLDRWHEYSICPRMKGPNLLQTAALYADPTTLQILAATDHFRRKYDKLYTLGDFGNYLKQRPDFTEKLALAFDELLSVVNQVPELKKATSPTLLDSGFLSWCLPRSNSAFDELQDPGSACSSDGSFHDAIEKHPLITDSFVAIE</sequence>
<dbReference type="EMBL" id="CM002801">
    <property type="protein sequence ID" value="KZN83919.1"/>
    <property type="molecule type" value="Genomic_DNA"/>
</dbReference>
<feature type="repeat" description="ANK" evidence="1">
    <location>
        <begin position="518"/>
        <end position="550"/>
    </location>
</feature>
<keyword evidence="1" id="KW-0040">ANK repeat</keyword>
<dbReference type="SUPFAM" id="SSF48403">
    <property type="entry name" value="Ankyrin repeat"/>
    <property type="match status" value="1"/>
</dbReference>
<dbReference type="SMART" id="SM00248">
    <property type="entry name" value="ANK"/>
    <property type="match status" value="6"/>
</dbReference>
<evidence type="ECO:0000313" key="3">
    <source>
        <dbReference type="EMBL" id="KZN83919.1"/>
    </source>
</evidence>
<dbReference type="Pfam" id="PF12796">
    <property type="entry name" value="Ank_2"/>
    <property type="match status" value="2"/>
</dbReference>
<dbReference type="PROSITE" id="PS50088">
    <property type="entry name" value="ANK_REPEAT"/>
    <property type="match status" value="3"/>
</dbReference>
<feature type="compositionally biased region" description="Polar residues" evidence="2">
    <location>
        <begin position="209"/>
        <end position="225"/>
    </location>
</feature>
<feature type="repeat" description="ANK" evidence="1">
    <location>
        <begin position="588"/>
        <end position="620"/>
    </location>
</feature>
<evidence type="ECO:0000256" key="2">
    <source>
        <dbReference type="SAM" id="MobiDB-lite"/>
    </source>
</evidence>
<dbReference type="PANTHER" id="PTHR24133">
    <property type="entry name" value="ANKYRIN DOMAIN-CONTAINING"/>
    <property type="match status" value="1"/>
</dbReference>
<accession>A0A162BDZ9</accession>
<dbReference type="Gene3D" id="1.25.40.20">
    <property type="entry name" value="Ankyrin repeat-containing domain"/>
    <property type="match status" value="2"/>
</dbReference>
<proteinExistence type="predicted"/>
<organism evidence="3">
    <name type="scientific">Penicillium chrysogenum</name>
    <name type="common">Penicillium notatum</name>
    <dbReference type="NCBI Taxonomy" id="5076"/>
    <lineage>
        <taxon>Eukaryota</taxon>
        <taxon>Fungi</taxon>
        <taxon>Dikarya</taxon>
        <taxon>Ascomycota</taxon>
        <taxon>Pezizomycotina</taxon>
        <taxon>Eurotiomycetes</taxon>
        <taxon>Eurotiomycetidae</taxon>
        <taxon>Eurotiales</taxon>
        <taxon>Aspergillaceae</taxon>
        <taxon>Penicillium</taxon>
        <taxon>Penicillium chrysogenum species complex</taxon>
    </lineage>
</organism>
<dbReference type="InterPro" id="IPR036770">
    <property type="entry name" value="Ankyrin_rpt-contain_sf"/>
</dbReference>
<name>A0A162BDZ9_PENCH</name>
<dbReference type="InterPro" id="IPR002110">
    <property type="entry name" value="Ankyrin_rpt"/>
</dbReference>
<dbReference type="InterPro" id="IPR052391">
    <property type="entry name" value="E3_Ligase-Neurotoxin"/>
</dbReference>
<feature type="repeat" description="ANK" evidence="1">
    <location>
        <begin position="485"/>
        <end position="517"/>
    </location>
</feature>
<dbReference type="Proteomes" id="UP000076449">
    <property type="component" value="Chromosome IV"/>
</dbReference>
<gene>
    <name evidence="3" type="ORF">EN45_110330</name>
</gene>
<reference evidence="3" key="1">
    <citation type="journal article" date="2014" name="Genome Announc.">
        <title>Complete sequencing and chromosome-scale genome assembly of the industrial progenitor strain P2niaD18 from the penicillin producer Penicillium chrysogenum.</title>
        <authorList>
            <person name="Specht T."/>
            <person name="Dahlmann T.A."/>
            <person name="Zadra I."/>
            <person name="Kurnsteiner H."/>
            <person name="Kuck U."/>
        </authorList>
    </citation>
    <scope>NUCLEOTIDE SEQUENCE [LARGE SCALE GENOMIC DNA]</scope>
    <source>
        <strain evidence="3">P2niaD18</strain>
    </source>
</reference>